<name>A0ABS1NAM6_9ACTN</name>
<sequence length="62" mass="7189">MDELIQLARVISNSKPHRTKVRAARWEGEWEWRCSCGAKSNRYFTTNAATGKDAARHERRGK</sequence>
<keyword evidence="2" id="KW-1185">Reference proteome</keyword>
<organism evidence="1 2">
    <name type="scientific">Streptomyces coffeae</name>
    <dbReference type="NCBI Taxonomy" id="621382"/>
    <lineage>
        <taxon>Bacteria</taxon>
        <taxon>Bacillati</taxon>
        <taxon>Actinomycetota</taxon>
        <taxon>Actinomycetes</taxon>
        <taxon>Kitasatosporales</taxon>
        <taxon>Streptomycetaceae</taxon>
        <taxon>Streptomyces</taxon>
    </lineage>
</organism>
<dbReference type="Proteomes" id="UP000634229">
    <property type="component" value="Unassembled WGS sequence"/>
</dbReference>
<comment type="caution">
    <text evidence="1">The sequence shown here is derived from an EMBL/GenBank/DDBJ whole genome shotgun (WGS) entry which is preliminary data.</text>
</comment>
<evidence type="ECO:0000313" key="2">
    <source>
        <dbReference type="Proteomes" id="UP000634229"/>
    </source>
</evidence>
<proteinExistence type="predicted"/>
<reference evidence="1 2" key="1">
    <citation type="submission" date="2021-01" db="EMBL/GenBank/DDBJ databases">
        <title>WGS of actinomycetes isolated from Thailand.</title>
        <authorList>
            <person name="Thawai C."/>
        </authorList>
    </citation>
    <scope>NUCLEOTIDE SEQUENCE [LARGE SCALE GENOMIC DNA]</scope>
    <source>
        <strain evidence="1 2">CA1R205</strain>
    </source>
</reference>
<dbReference type="EMBL" id="JAERRF010000005">
    <property type="protein sequence ID" value="MBL1096881.1"/>
    <property type="molecule type" value="Genomic_DNA"/>
</dbReference>
<evidence type="ECO:0000313" key="1">
    <source>
        <dbReference type="EMBL" id="MBL1096881.1"/>
    </source>
</evidence>
<accession>A0ABS1NAM6</accession>
<gene>
    <name evidence="1" type="ORF">JK363_09415</name>
</gene>
<protein>
    <submittedName>
        <fullName evidence="1">Uncharacterized protein</fullName>
    </submittedName>
</protein>
<dbReference type="RefSeq" id="WP_201873816.1">
    <property type="nucleotide sequence ID" value="NZ_JAERRF010000005.1"/>
</dbReference>